<protein>
    <submittedName>
        <fullName evidence="2">Methylmalonyl-CoA epimerase/lactoylglutathione lyase</fullName>
    </submittedName>
</protein>
<evidence type="ECO:0000313" key="3">
    <source>
        <dbReference type="Proteomes" id="UP000192342"/>
    </source>
</evidence>
<evidence type="ECO:0000259" key="1">
    <source>
        <dbReference type="PROSITE" id="PS51819"/>
    </source>
</evidence>
<dbReference type="OrthoDB" id="9804944at2"/>
<organism evidence="2 3">
    <name type="scientific">Oceanococcus atlanticus</name>
    <dbReference type="NCBI Taxonomy" id="1317117"/>
    <lineage>
        <taxon>Bacteria</taxon>
        <taxon>Pseudomonadati</taxon>
        <taxon>Pseudomonadota</taxon>
        <taxon>Gammaproteobacteria</taxon>
        <taxon>Chromatiales</taxon>
        <taxon>Oceanococcaceae</taxon>
        <taxon>Oceanococcus</taxon>
    </lineage>
</organism>
<dbReference type="CDD" id="cd06587">
    <property type="entry name" value="VOC"/>
    <property type="match status" value="1"/>
</dbReference>
<dbReference type="PANTHER" id="PTHR36113">
    <property type="entry name" value="LYASE, PUTATIVE-RELATED-RELATED"/>
    <property type="match status" value="1"/>
</dbReference>
<dbReference type="PROSITE" id="PS51819">
    <property type="entry name" value="VOC"/>
    <property type="match status" value="1"/>
</dbReference>
<dbReference type="InterPro" id="IPR004360">
    <property type="entry name" value="Glyas_Fos-R_dOase_dom"/>
</dbReference>
<dbReference type="PANTHER" id="PTHR36113:SF1">
    <property type="entry name" value="GLYOXALASE_BLEOMYCIN RESISTANCE PROTEIN_DIOXYGENASE"/>
    <property type="match status" value="1"/>
</dbReference>
<reference evidence="2 3" key="1">
    <citation type="submission" date="2013-04" db="EMBL/GenBank/DDBJ databases">
        <title>Oceanococcus atlanticus 22II-S10r2 Genome Sequencing.</title>
        <authorList>
            <person name="Lai Q."/>
            <person name="Li G."/>
            <person name="Shao Z."/>
        </authorList>
    </citation>
    <scope>NUCLEOTIDE SEQUENCE [LARGE SCALE GENOMIC DNA]</scope>
    <source>
        <strain evidence="2 3">22II-S10r2</strain>
    </source>
</reference>
<dbReference type="EMBL" id="AQQV01000003">
    <property type="protein sequence ID" value="ORE85915.1"/>
    <property type="molecule type" value="Genomic_DNA"/>
</dbReference>
<proteinExistence type="predicted"/>
<dbReference type="Gene3D" id="3.10.180.10">
    <property type="entry name" value="2,3-Dihydroxybiphenyl 1,2-Dioxygenase, domain 1"/>
    <property type="match status" value="1"/>
</dbReference>
<dbReference type="InterPro" id="IPR051332">
    <property type="entry name" value="Fosfomycin_Res_Enzymes"/>
</dbReference>
<comment type="caution">
    <text evidence="2">The sequence shown here is derived from an EMBL/GenBank/DDBJ whole genome shotgun (WGS) entry which is preliminary data.</text>
</comment>
<sequence>MNTPTPLTVQGIDHINMAVRDLDRAIDFYAATLGFDVREDQRHRDDGPYVIMGSGHRVFLALHQEPEMATPERPFIGHWGFVVGDLDEARDRLKALNIAWLYTNHNDGLIVYPHSRSTYIADPDGHEIELVENFGGGL</sequence>
<keyword evidence="2" id="KW-0456">Lyase</keyword>
<dbReference type="GO" id="GO:0016829">
    <property type="term" value="F:lyase activity"/>
    <property type="evidence" value="ECO:0007669"/>
    <property type="project" value="UniProtKB-KW"/>
</dbReference>
<feature type="domain" description="VOC" evidence="1">
    <location>
        <begin position="11"/>
        <end position="133"/>
    </location>
</feature>
<dbReference type="InterPro" id="IPR029068">
    <property type="entry name" value="Glyas_Bleomycin-R_OHBP_Dase"/>
</dbReference>
<dbReference type="Pfam" id="PF00903">
    <property type="entry name" value="Glyoxalase"/>
    <property type="match status" value="1"/>
</dbReference>
<dbReference type="STRING" id="1317117.ATO7_11498"/>
<keyword evidence="3" id="KW-1185">Reference proteome</keyword>
<name>A0A1Y1SC55_9GAMM</name>
<dbReference type="RefSeq" id="WP_158523179.1">
    <property type="nucleotide sequence ID" value="NZ_AQQV01000003.1"/>
</dbReference>
<evidence type="ECO:0000313" key="2">
    <source>
        <dbReference type="EMBL" id="ORE85915.1"/>
    </source>
</evidence>
<dbReference type="SUPFAM" id="SSF54593">
    <property type="entry name" value="Glyoxalase/Bleomycin resistance protein/Dihydroxybiphenyl dioxygenase"/>
    <property type="match status" value="1"/>
</dbReference>
<dbReference type="AlphaFoldDB" id="A0A1Y1SC55"/>
<dbReference type="InterPro" id="IPR037523">
    <property type="entry name" value="VOC_core"/>
</dbReference>
<gene>
    <name evidence="2" type="ORF">ATO7_11498</name>
</gene>
<dbReference type="Proteomes" id="UP000192342">
    <property type="component" value="Unassembled WGS sequence"/>
</dbReference>
<accession>A0A1Y1SC55</accession>